<dbReference type="CDD" id="cd01561">
    <property type="entry name" value="CBS_like"/>
    <property type="match status" value="1"/>
</dbReference>
<dbReference type="GO" id="GO:0016740">
    <property type="term" value="F:transferase activity"/>
    <property type="evidence" value="ECO:0007669"/>
    <property type="project" value="UniProtKB-KW"/>
</dbReference>
<dbReference type="Proteomes" id="UP000515121">
    <property type="component" value="Unplaced"/>
</dbReference>
<dbReference type="SUPFAM" id="SSF53686">
    <property type="entry name" value="Tryptophan synthase beta subunit-like PLP-dependent enzymes"/>
    <property type="match status" value="1"/>
</dbReference>
<evidence type="ECO:0000256" key="1">
    <source>
        <dbReference type="ARBA" id="ARBA00001933"/>
    </source>
</evidence>
<evidence type="ECO:0000256" key="6">
    <source>
        <dbReference type="ARBA" id="ARBA00023192"/>
    </source>
</evidence>
<dbReference type="InterPro" id="IPR050214">
    <property type="entry name" value="Cys_Synth/Cystath_Beta-Synth"/>
</dbReference>
<dbReference type="Pfam" id="PF00291">
    <property type="entry name" value="PALP"/>
    <property type="match status" value="1"/>
</dbReference>
<dbReference type="InterPro" id="IPR036052">
    <property type="entry name" value="TrpB-like_PALP_sf"/>
</dbReference>
<proteinExistence type="inferred from homology"/>
<protein>
    <submittedName>
        <fullName evidence="10">Probable S-sulfocysteine synthase, chloroplastic isoform X1</fullName>
    </submittedName>
</protein>
<feature type="transmembrane region" description="Helical" evidence="7">
    <location>
        <begin position="405"/>
        <end position="432"/>
    </location>
</feature>
<keyword evidence="5" id="KW-0663">Pyridoxal phosphate</keyword>
<keyword evidence="9" id="KW-1185">Reference proteome</keyword>
<keyword evidence="7" id="KW-1133">Transmembrane helix</keyword>
<reference evidence="10" key="1">
    <citation type="submission" date="2025-08" db="UniProtKB">
        <authorList>
            <consortium name="RefSeq"/>
        </authorList>
    </citation>
    <scope>IDENTIFICATION</scope>
    <source>
        <tissue evidence="10">Fruit stalk</tissue>
    </source>
</reference>
<evidence type="ECO:0000256" key="5">
    <source>
        <dbReference type="ARBA" id="ARBA00022898"/>
    </source>
</evidence>
<comment type="similarity">
    <text evidence="2">Belongs to the cysteine synthase/cystathionine beta-synthase family.</text>
</comment>
<keyword evidence="4" id="KW-0808">Transferase</keyword>
<keyword evidence="6" id="KW-0198">Cysteine biosynthesis</keyword>
<evidence type="ECO:0000256" key="7">
    <source>
        <dbReference type="SAM" id="Phobius"/>
    </source>
</evidence>
<gene>
    <name evidence="10" type="primary">LOC111276993</name>
</gene>
<accession>A0A6P5WSY6</accession>
<evidence type="ECO:0000256" key="2">
    <source>
        <dbReference type="ARBA" id="ARBA00007103"/>
    </source>
</evidence>
<keyword evidence="3" id="KW-0028">Amino-acid biosynthesis</keyword>
<evidence type="ECO:0000313" key="9">
    <source>
        <dbReference type="Proteomes" id="UP000515121"/>
    </source>
</evidence>
<dbReference type="InterPro" id="IPR001926">
    <property type="entry name" value="TrpB-like_PALP"/>
</dbReference>
<name>A0A6P5WSY6_DURZI</name>
<comment type="cofactor">
    <cofactor evidence="1">
        <name>pyridoxal 5'-phosphate</name>
        <dbReference type="ChEBI" id="CHEBI:597326"/>
    </cofactor>
</comment>
<sequence length="496" mass="54922">MAQSSSLLHLPASKPFICPPKRHPFPPFKASVNFALYNKTKFNVQNGSFAATKGASSLVVEEEEEEEQEEEFEAVNIAEDVTQLIGGTPMIYLNKVTEGCVANIAAKLESMEPCRSVKDRIGLGMVLEAEDSGAISPGKTILVEPTSGNTGLGIAFVAATKGSKLIVTMPASINLERRILLRAFGAEIVLTDPEKGLKGAVDKAEEIVLNNPNAFMLQQFDNMANTKIHFETTGPEIWEDTLGNVDILVAGIGTGGTVTGTGCYLKMMNKEIKVVGVEPAERSIISGENPGYVPSILDVKLLDEVIEVFGLAFKMMILQDNIAFESLHSTNNLIHWVTNDEAVDMARRLALEEGLLVGISSRAAAAASISLVKRPENAGKLIVLQGRQYSMQIYIQKPQTNNRRIYFWCTLASRLYFLALVRGIFQLFFFILSMKRFNKCKQDSVDLFWKIQITMEFNSHSFKWKLASVLIDRCNFHEGTRVHTRFLMITNFPVIL</sequence>
<evidence type="ECO:0000256" key="4">
    <source>
        <dbReference type="ARBA" id="ARBA00022679"/>
    </source>
</evidence>
<dbReference type="GO" id="GO:0006535">
    <property type="term" value="P:cysteine biosynthetic process from serine"/>
    <property type="evidence" value="ECO:0007669"/>
    <property type="project" value="InterPro"/>
</dbReference>
<dbReference type="AlphaFoldDB" id="A0A6P5WSY6"/>
<keyword evidence="7" id="KW-0812">Transmembrane</keyword>
<evidence type="ECO:0000256" key="3">
    <source>
        <dbReference type="ARBA" id="ARBA00022605"/>
    </source>
</evidence>
<dbReference type="PROSITE" id="PS00901">
    <property type="entry name" value="CYS_SYNTHASE"/>
    <property type="match status" value="1"/>
</dbReference>
<dbReference type="KEGG" id="dzi:111276993"/>
<dbReference type="InterPro" id="IPR001216">
    <property type="entry name" value="P-phosphate_BS"/>
</dbReference>
<dbReference type="GeneID" id="111276993"/>
<dbReference type="OrthoDB" id="10259545at2759"/>
<organism evidence="9 10">
    <name type="scientific">Durio zibethinus</name>
    <name type="common">Durian</name>
    <dbReference type="NCBI Taxonomy" id="66656"/>
    <lineage>
        <taxon>Eukaryota</taxon>
        <taxon>Viridiplantae</taxon>
        <taxon>Streptophyta</taxon>
        <taxon>Embryophyta</taxon>
        <taxon>Tracheophyta</taxon>
        <taxon>Spermatophyta</taxon>
        <taxon>Magnoliopsida</taxon>
        <taxon>eudicotyledons</taxon>
        <taxon>Gunneridae</taxon>
        <taxon>Pentapetalae</taxon>
        <taxon>rosids</taxon>
        <taxon>malvids</taxon>
        <taxon>Malvales</taxon>
        <taxon>Malvaceae</taxon>
        <taxon>Helicteroideae</taxon>
        <taxon>Durio</taxon>
    </lineage>
</organism>
<dbReference type="RefSeq" id="XP_022718792.1">
    <property type="nucleotide sequence ID" value="XM_022863057.1"/>
</dbReference>
<evidence type="ECO:0000313" key="10">
    <source>
        <dbReference type="RefSeq" id="XP_022718792.1"/>
    </source>
</evidence>
<evidence type="ECO:0000259" key="8">
    <source>
        <dbReference type="Pfam" id="PF00291"/>
    </source>
</evidence>
<dbReference type="Gene3D" id="3.40.50.1100">
    <property type="match status" value="2"/>
</dbReference>
<dbReference type="FunFam" id="3.40.50.1100:FF:000002">
    <property type="entry name" value="Cysteine synthase"/>
    <property type="match status" value="1"/>
</dbReference>
<feature type="domain" description="Tryptophan synthase beta chain-like PALP" evidence="8">
    <location>
        <begin position="81"/>
        <end position="383"/>
    </location>
</feature>
<dbReference type="PANTHER" id="PTHR10314">
    <property type="entry name" value="CYSTATHIONINE BETA-SYNTHASE"/>
    <property type="match status" value="1"/>
</dbReference>
<keyword evidence="7" id="KW-0472">Membrane</keyword>